<dbReference type="Pfam" id="PF13231">
    <property type="entry name" value="PMT_2"/>
    <property type="match status" value="1"/>
</dbReference>
<evidence type="ECO:0000256" key="4">
    <source>
        <dbReference type="ARBA" id="ARBA00022679"/>
    </source>
</evidence>
<feature type="transmembrane region" description="Helical" evidence="8">
    <location>
        <begin position="361"/>
        <end position="378"/>
    </location>
</feature>
<feature type="transmembrane region" description="Helical" evidence="8">
    <location>
        <begin position="237"/>
        <end position="257"/>
    </location>
</feature>
<evidence type="ECO:0000256" key="5">
    <source>
        <dbReference type="ARBA" id="ARBA00022692"/>
    </source>
</evidence>
<feature type="domain" description="Glycosyltransferase RgtA/B/C/D-like" evidence="9">
    <location>
        <begin position="95"/>
        <end position="253"/>
    </location>
</feature>
<sequence length="428" mass="47769">MRGRRKSAIKGEKLLSMVRDTRKELLTYLILAAVLLGALVVRVVFIHHWGSSLALGSDDVGYTESARRLVSNHVFSYWRPRLSPEPALGPSAYMPPGYPLFLSFFIYLWGDNAHALAAARYAQAFLMVGSVYLTYRLGRELAGRWAGLGAAALVAFYPPLILINGLLLTETLFTFLLISFVGLWVQTKPADARRHAVLGVVSGLATLVRPTGVLLLFAAAGRLALCLMRRKIGVRALWPALGALLLTFCLVLSPWWVRNALVFHRFIPLTASGGNPLLLGTYVNLEGIKYGWHPSWPVGKDPMETGELHTALAIKRLRDGFQNDFWRYLDWYTRGKFRLLWGRAFVWGGEDKLPRGVTLPYHYVLVAAGGFGLLYGLWRCFPGSGRIFAVLLLFTLVHLATYAHCRYALPLLPLLAATAFWPLKVFAR</sequence>
<keyword evidence="11" id="KW-1185">Reference proteome</keyword>
<feature type="transmembrane region" description="Helical" evidence="8">
    <location>
        <begin position="92"/>
        <end position="110"/>
    </location>
</feature>
<dbReference type="AlphaFoldDB" id="A0A3N5BSK8"/>
<dbReference type="GO" id="GO:0016763">
    <property type="term" value="F:pentosyltransferase activity"/>
    <property type="evidence" value="ECO:0007669"/>
    <property type="project" value="TreeGrafter"/>
</dbReference>
<evidence type="ECO:0000259" key="9">
    <source>
        <dbReference type="Pfam" id="PF13231"/>
    </source>
</evidence>
<keyword evidence="2" id="KW-1003">Cell membrane</keyword>
<accession>A0A3N5BSK8</accession>
<keyword evidence="7 8" id="KW-0472">Membrane</keyword>
<name>A0A3N5BSK8_9THEO</name>
<gene>
    <name evidence="10" type="ORF">EDD75_1009</name>
</gene>
<dbReference type="Proteomes" id="UP000282654">
    <property type="component" value="Unassembled WGS sequence"/>
</dbReference>
<feature type="transmembrane region" description="Helical" evidence="8">
    <location>
        <begin position="167"/>
        <end position="185"/>
    </location>
</feature>
<comment type="caution">
    <text evidence="10">The sequence shown here is derived from an EMBL/GenBank/DDBJ whole genome shotgun (WGS) entry which is preliminary data.</text>
</comment>
<keyword evidence="6 8" id="KW-1133">Transmembrane helix</keyword>
<proteinExistence type="predicted"/>
<evidence type="ECO:0000256" key="6">
    <source>
        <dbReference type="ARBA" id="ARBA00022989"/>
    </source>
</evidence>
<reference evidence="10 11" key="1">
    <citation type="submission" date="2018-11" db="EMBL/GenBank/DDBJ databases">
        <title>Genomic Encyclopedia of Type Strains, Phase IV (KMG-IV): sequencing the most valuable type-strain genomes for metagenomic binning, comparative biology and taxonomic classification.</title>
        <authorList>
            <person name="Goeker M."/>
        </authorList>
    </citation>
    <scope>NUCLEOTIDE SEQUENCE [LARGE SCALE GENOMIC DNA]</scope>
    <source>
        <strain evidence="10 11">DSM 102936</strain>
    </source>
</reference>
<evidence type="ECO:0000256" key="7">
    <source>
        <dbReference type="ARBA" id="ARBA00023136"/>
    </source>
</evidence>
<feature type="transmembrane region" description="Helical" evidence="8">
    <location>
        <begin position="25"/>
        <end position="45"/>
    </location>
</feature>
<keyword evidence="4 10" id="KW-0808">Transferase</keyword>
<evidence type="ECO:0000313" key="10">
    <source>
        <dbReference type="EMBL" id="RPF46751.1"/>
    </source>
</evidence>
<evidence type="ECO:0000256" key="1">
    <source>
        <dbReference type="ARBA" id="ARBA00004651"/>
    </source>
</evidence>
<comment type="subcellular location">
    <subcellularLocation>
        <location evidence="1">Cell membrane</location>
        <topology evidence="1">Multi-pass membrane protein</topology>
    </subcellularLocation>
</comment>
<protein>
    <submittedName>
        <fullName evidence="10">Dolichyl-phosphate-mannose-protein mannosyltransferase</fullName>
    </submittedName>
</protein>
<dbReference type="GO" id="GO:0009103">
    <property type="term" value="P:lipopolysaccharide biosynthetic process"/>
    <property type="evidence" value="ECO:0007669"/>
    <property type="project" value="UniProtKB-ARBA"/>
</dbReference>
<dbReference type="InterPro" id="IPR050297">
    <property type="entry name" value="LipidA_mod_glycosyltrf_83"/>
</dbReference>
<dbReference type="EMBL" id="RKRE01000002">
    <property type="protein sequence ID" value="RPF46751.1"/>
    <property type="molecule type" value="Genomic_DNA"/>
</dbReference>
<dbReference type="PANTHER" id="PTHR33908">
    <property type="entry name" value="MANNOSYLTRANSFERASE YKCB-RELATED"/>
    <property type="match status" value="1"/>
</dbReference>
<dbReference type="GO" id="GO:0005886">
    <property type="term" value="C:plasma membrane"/>
    <property type="evidence" value="ECO:0007669"/>
    <property type="project" value="UniProtKB-SubCell"/>
</dbReference>
<evidence type="ECO:0000256" key="2">
    <source>
        <dbReference type="ARBA" id="ARBA00022475"/>
    </source>
</evidence>
<evidence type="ECO:0000313" key="11">
    <source>
        <dbReference type="Proteomes" id="UP000282654"/>
    </source>
</evidence>
<evidence type="ECO:0000256" key="3">
    <source>
        <dbReference type="ARBA" id="ARBA00022676"/>
    </source>
</evidence>
<dbReference type="PANTHER" id="PTHR33908:SF11">
    <property type="entry name" value="MEMBRANE PROTEIN"/>
    <property type="match status" value="1"/>
</dbReference>
<keyword evidence="5 8" id="KW-0812">Transmembrane</keyword>
<keyword evidence="3 10" id="KW-0328">Glycosyltransferase</keyword>
<feature type="transmembrane region" description="Helical" evidence="8">
    <location>
        <begin position="117"/>
        <end position="135"/>
    </location>
</feature>
<feature type="transmembrane region" description="Helical" evidence="8">
    <location>
        <begin position="197"/>
        <end position="225"/>
    </location>
</feature>
<evidence type="ECO:0000256" key="8">
    <source>
        <dbReference type="SAM" id="Phobius"/>
    </source>
</evidence>
<dbReference type="InterPro" id="IPR038731">
    <property type="entry name" value="RgtA/B/C-like"/>
</dbReference>
<organism evidence="10 11">
    <name type="scientific">Thermodesulfitimonas autotrophica</name>
    <dbReference type="NCBI Taxonomy" id="1894989"/>
    <lineage>
        <taxon>Bacteria</taxon>
        <taxon>Bacillati</taxon>
        <taxon>Bacillota</taxon>
        <taxon>Clostridia</taxon>
        <taxon>Thermoanaerobacterales</taxon>
        <taxon>Thermoanaerobacteraceae</taxon>
        <taxon>Thermodesulfitimonas</taxon>
    </lineage>
</organism>
<feature type="transmembrane region" description="Helical" evidence="8">
    <location>
        <begin position="385"/>
        <end position="403"/>
    </location>
</feature>